<evidence type="ECO:0000259" key="5">
    <source>
        <dbReference type="PROSITE" id="PS51007"/>
    </source>
</evidence>
<dbReference type="InterPro" id="IPR009056">
    <property type="entry name" value="Cyt_c-like_dom"/>
</dbReference>
<evidence type="ECO:0000256" key="4">
    <source>
        <dbReference type="PROSITE-ProRule" id="PRU00433"/>
    </source>
</evidence>
<keyword evidence="1 4" id="KW-0349">Heme</keyword>
<organism evidence="6 7">
    <name type="scientific">Flavobacterium sufflavum</name>
    <dbReference type="NCBI Taxonomy" id="1921138"/>
    <lineage>
        <taxon>Bacteria</taxon>
        <taxon>Pseudomonadati</taxon>
        <taxon>Bacteroidota</taxon>
        <taxon>Flavobacteriia</taxon>
        <taxon>Flavobacteriales</taxon>
        <taxon>Flavobacteriaceae</taxon>
        <taxon>Flavobacterium</taxon>
    </lineage>
</organism>
<evidence type="ECO:0000313" key="6">
    <source>
        <dbReference type="EMBL" id="RVT79923.1"/>
    </source>
</evidence>
<comment type="caution">
    <text evidence="6">The sequence shown here is derived from an EMBL/GenBank/DDBJ whole genome shotgun (WGS) entry which is preliminary data.</text>
</comment>
<dbReference type="GO" id="GO:0009055">
    <property type="term" value="F:electron transfer activity"/>
    <property type="evidence" value="ECO:0007669"/>
    <property type="project" value="InterPro"/>
</dbReference>
<protein>
    <submittedName>
        <fullName evidence="6">C-type cytochrome</fullName>
    </submittedName>
</protein>
<dbReference type="Pfam" id="PF00034">
    <property type="entry name" value="Cytochrom_C"/>
    <property type="match status" value="1"/>
</dbReference>
<dbReference type="GO" id="GO:0020037">
    <property type="term" value="F:heme binding"/>
    <property type="evidence" value="ECO:0007669"/>
    <property type="project" value="InterPro"/>
</dbReference>
<dbReference type="Proteomes" id="UP000285211">
    <property type="component" value="Unassembled WGS sequence"/>
</dbReference>
<evidence type="ECO:0000256" key="2">
    <source>
        <dbReference type="ARBA" id="ARBA00022723"/>
    </source>
</evidence>
<gene>
    <name evidence="6" type="ORF">EOD40_02090</name>
</gene>
<dbReference type="GO" id="GO:0046872">
    <property type="term" value="F:metal ion binding"/>
    <property type="evidence" value="ECO:0007669"/>
    <property type="project" value="UniProtKB-KW"/>
</dbReference>
<dbReference type="PROSITE" id="PS51257">
    <property type="entry name" value="PROKAR_LIPOPROTEIN"/>
    <property type="match status" value="1"/>
</dbReference>
<feature type="domain" description="Cytochrome c" evidence="5">
    <location>
        <begin position="42"/>
        <end position="132"/>
    </location>
</feature>
<dbReference type="EMBL" id="SACJ01000001">
    <property type="protein sequence ID" value="RVT79923.1"/>
    <property type="molecule type" value="Genomic_DNA"/>
</dbReference>
<dbReference type="InterPro" id="IPR036909">
    <property type="entry name" value="Cyt_c-like_dom_sf"/>
</dbReference>
<dbReference type="OrthoDB" id="9814063at2"/>
<sequence>MSKKLVLIALAFLAFSCKKESQESSNKEEEQNTVVAEDKELAPEELGKVIFEGKGNCISCHKTDEKLIGPSLQEIAKIYQEKDAKIATFLKGESEAIVDPSQFAVMQANLTLTKTFSDKELQGLEAYIHSNLK</sequence>
<keyword evidence="3 4" id="KW-0408">Iron</keyword>
<evidence type="ECO:0000256" key="3">
    <source>
        <dbReference type="ARBA" id="ARBA00023004"/>
    </source>
</evidence>
<name>A0A437L3N3_9FLAO</name>
<dbReference type="Gene3D" id="1.10.760.10">
    <property type="entry name" value="Cytochrome c-like domain"/>
    <property type="match status" value="1"/>
</dbReference>
<evidence type="ECO:0000256" key="1">
    <source>
        <dbReference type="ARBA" id="ARBA00022617"/>
    </source>
</evidence>
<dbReference type="SUPFAM" id="SSF46626">
    <property type="entry name" value="Cytochrome c"/>
    <property type="match status" value="1"/>
</dbReference>
<keyword evidence="7" id="KW-1185">Reference proteome</keyword>
<proteinExistence type="predicted"/>
<evidence type="ECO:0000313" key="7">
    <source>
        <dbReference type="Proteomes" id="UP000285211"/>
    </source>
</evidence>
<dbReference type="RefSeq" id="WP_128193238.1">
    <property type="nucleotide sequence ID" value="NZ_SACJ01000001.1"/>
</dbReference>
<accession>A0A437L3N3</accession>
<dbReference type="PROSITE" id="PS51007">
    <property type="entry name" value="CYTC"/>
    <property type="match status" value="1"/>
</dbReference>
<reference evidence="6 7" key="1">
    <citation type="submission" date="2019-01" db="EMBL/GenBank/DDBJ databases">
        <authorList>
            <person name="Chen W.-M."/>
        </authorList>
    </citation>
    <scope>NUCLEOTIDE SEQUENCE [LARGE SCALE GENOMIC DNA]</scope>
    <source>
        <strain evidence="6 7">BBQ-12</strain>
    </source>
</reference>
<dbReference type="AlphaFoldDB" id="A0A437L3N3"/>
<keyword evidence="2 4" id="KW-0479">Metal-binding</keyword>